<evidence type="ECO:0000313" key="3">
    <source>
        <dbReference type="EMBL" id="KAJ1720843.1"/>
    </source>
</evidence>
<dbReference type="Proteomes" id="UP001149813">
    <property type="component" value="Unassembled WGS sequence"/>
</dbReference>
<keyword evidence="4" id="KW-1185">Reference proteome</keyword>
<feature type="region of interest" description="Disordered" evidence="1">
    <location>
        <begin position="1028"/>
        <end position="1077"/>
    </location>
</feature>
<dbReference type="InterPro" id="IPR040345">
    <property type="entry name" value="Mug56/Spo71"/>
</dbReference>
<name>A0A9W7XY77_9FUNG</name>
<feature type="compositionally biased region" description="Acidic residues" evidence="1">
    <location>
        <begin position="153"/>
        <end position="164"/>
    </location>
</feature>
<dbReference type="OrthoDB" id="5579281at2759"/>
<feature type="region of interest" description="Disordered" evidence="1">
    <location>
        <begin position="184"/>
        <end position="295"/>
    </location>
</feature>
<dbReference type="AlphaFoldDB" id="A0A9W7XY77"/>
<dbReference type="PANTHER" id="PTHR28076:SF1">
    <property type="entry name" value="PROSPORE MEMBRANE ADAPTER PROTEIN SPO71"/>
    <property type="match status" value="1"/>
</dbReference>
<dbReference type="InterPro" id="IPR057379">
    <property type="entry name" value="PH_SPO71"/>
</dbReference>
<evidence type="ECO:0000259" key="2">
    <source>
        <dbReference type="Pfam" id="PF23207"/>
    </source>
</evidence>
<feature type="domain" description="Prospore membrane adapter protein SPO71 PH" evidence="2">
    <location>
        <begin position="368"/>
        <end position="486"/>
    </location>
</feature>
<sequence length="1128" mass="117457">MHSTGAVAVSLGASPATGRVRAAVHKQPFAAMDTRGGAAGRGSVYAMDKARAWEENGVSKAVRVFIGTSNTAWMQRHQRWWVRTAEKLDKTSTGRRRLRRSLGAAGSSGDLLAAVAGGREDAEGAYGSSGQAAGGWSSESADSLSDSGSESASSDELEGAGDLDLDVGAGVGVAGLMTPQSSGVAAGAGVGGPRAKSTVPMPALADSPTREQHGVPPTPATAPAERGLRGERRSADLRGERRSADLTRVAGETARRRSSLSAIRAFFHRGDRKPASGGETGETGEAREAASALRGRAASLSGPLVAAGAASAPTTPTPKASLLSPTTPKTSLLRRTVASRQHTRTVTWQRAEAPDAGPHGADAVLLAGRAAVRLETASAEALSTAYTEVTCRALRIGAHEWAEMWAELDAHGVRFYASAHSRARSRAAAHVQLAAARLSVFSALDVSLALAYAARSGRKARVAVFKLRTAAEGREWYARLAGLMGGAMPRGVAVGVPELGVKVHVALQGGEDAWAVRAAAVAALLADGVVGRRAAAWLAAERQGDARVAVAWRRGDRLAWMLPSGAVDPAAAAGAWRVHAGDARVAGPALAEASHSLELRTLAHYPDSVGGVGGGVGGVGGEGGEGAAAAAAAALDEPPGVEGFVLLRRSDASLRAFRPVLLAAHDGLLFVVSAPRAARHLDCAAPGGGGGGGSAGCERLYHPQALACARQMCQARFMLKLAAVWDIASVAADAAAGEADSAAAAAEAEGPSSAGARARLRRLVHARPSSRSSAAAHASSAACRLRLTTRAGAWVELWAESAQCALAWQQRLRGLRAYWAQRQLADVALRSRACVLNYALQGRERDLPAALDERAYAVSAVWHACVLLGCRAVVHAGMLYRKRRRHQGLRRVFCVLTRGHLVEFDYPHVMGQDDQMVARVKAQDALLARMAVGAGEGAQEDSAEAPARLLFARSRTLALRRCYVVSRRTDDLSTEDIMCEPWVMTDIGNYSGLRLADRLYADGVVSHDFIDDCVFTVWRPPASSSLSAPSTSLSPAVHPALSSPSSPSVSASASASASASPSPPRSSAESCASEAAEGVQAKEQVVRSAAAGLRRRLAVYKARTAVEMELWVAAVNQEIRRMVEDDAW</sequence>
<reference evidence="3" key="1">
    <citation type="submission" date="2022-07" db="EMBL/GenBank/DDBJ databases">
        <title>Phylogenomic reconstructions and comparative analyses of Kickxellomycotina fungi.</title>
        <authorList>
            <person name="Reynolds N.K."/>
            <person name="Stajich J.E."/>
            <person name="Barry K."/>
            <person name="Grigoriev I.V."/>
            <person name="Crous P."/>
            <person name="Smith M.E."/>
        </authorList>
    </citation>
    <scope>NUCLEOTIDE SEQUENCE</scope>
    <source>
        <strain evidence="3">NBRC 32514</strain>
    </source>
</reference>
<dbReference type="EMBL" id="JANBOJ010000220">
    <property type="protein sequence ID" value="KAJ1720843.1"/>
    <property type="molecule type" value="Genomic_DNA"/>
</dbReference>
<dbReference type="Pfam" id="PF23207">
    <property type="entry name" value="PH_SPO71"/>
    <property type="match status" value="1"/>
</dbReference>
<feature type="compositionally biased region" description="Low complexity" evidence="1">
    <location>
        <begin position="1028"/>
        <end position="1076"/>
    </location>
</feature>
<feature type="compositionally biased region" description="Basic and acidic residues" evidence="1">
    <location>
        <begin position="226"/>
        <end position="245"/>
    </location>
</feature>
<evidence type="ECO:0000256" key="1">
    <source>
        <dbReference type="SAM" id="MobiDB-lite"/>
    </source>
</evidence>
<feature type="region of interest" description="Disordered" evidence="1">
    <location>
        <begin position="308"/>
        <end position="346"/>
    </location>
</feature>
<dbReference type="PANTHER" id="PTHR28076">
    <property type="entry name" value="SPORULATION-SPECIFIC PROTEIN 71"/>
    <property type="match status" value="1"/>
</dbReference>
<dbReference type="GO" id="GO:1902657">
    <property type="term" value="P:protein localization to prospore membrane"/>
    <property type="evidence" value="ECO:0007669"/>
    <property type="project" value="InterPro"/>
</dbReference>
<feature type="compositionally biased region" description="Low complexity" evidence="1">
    <location>
        <begin position="124"/>
        <end position="152"/>
    </location>
</feature>
<feature type="region of interest" description="Disordered" evidence="1">
    <location>
        <begin position="121"/>
        <end position="164"/>
    </location>
</feature>
<gene>
    <name evidence="3" type="ORF">LPJ53_004567</name>
</gene>
<proteinExistence type="predicted"/>
<protein>
    <recommendedName>
        <fullName evidence="2">Prospore membrane adapter protein SPO71 PH domain-containing protein</fullName>
    </recommendedName>
</protein>
<accession>A0A9W7XY77</accession>
<organism evidence="3 4">
    <name type="scientific">Coemansia erecta</name>
    <dbReference type="NCBI Taxonomy" id="147472"/>
    <lineage>
        <taxon>Eukaryota</taxon>
        <taxon>Fungi</taxon>
        <taxon>Fungi incertae sedis</taxon>
        <taxon>Zoopagomycota</taxon>
        <taxon>Kickxellomycotina</taxon>
        <taxon>Kickxellomycetes</taxon>
        <taxon>Kickxellales</taxon>
        <taxon>Kickxellaceae</taxon>
        <taxon>Coemansia</taxon>
    </lineage>
</organism>
<comment type="caution">
    <text evidence="3">The sequence shown here is derived from an EMBL/GenBank/DDBJ whole genome shotgun (WGS) entry which is preliminary data.</text>
</comment>
<feature type="compositionally biased region" description="Low complexity" evidence="1">
    <location>
        <begin position="308"/>
        <end position="333"/>
    </location>
</feature>
<evidence type="ECO:0000313" key="4">
    <source>
        <dbReference type="Proteomes" id="UP001149813"/>
    </source>
</evidence>